<feature type="transmembrane region" description="Helical" evidence="7">
    <location>
        <begin position="165"/>
        <end position="187"/>
    </location>
</feature>
<dbReference type="RefSeq" id="XP_040795483.1">
    <property type="nucleotide sequence ID" value="XM_040947186.1"/>
</dbReference>
<dbReference type="GO" id="GO:0005886">
    <property type="term" value="C:plasma membrane"/>
    <property type="evidence" value="ECO:0007669"/>
    <property type="project" value="UniProtKB-SubCell"/>
</dbReference>
<dbReference type="CDD" id="cd17323">
    <property type="entry name" value="MFS_Tpo1_MDR_like"/>
    <property type="match status" value="1"/>
</dbReference>
<dbReference type="EMBL" id="KZ824720">
    <property type="protein sequence ID" value="RAK71471.1"/>
    <property type="molecule type" value="Genomic_DNA"/>
</dbReference>
<dbReference type="InterPro" id="IPR020846">
    <property type="entry name" value="MFS_dom"/>
</dbReference>
<evidence type="ECO:0000256" key="3">
    <source>
        <dbReference type="ARBA" id="ARBA00022692"/>
    </source>
</evidence>
<evidence type="ECO:0000256" key="1">
    <source>
        <dbReference type="ARBA" id="ARBA00004651"/>
    </source>
</evidence>
<feature type="transmembrane region" description="Helical" evidence="7">
    <location>
        <begin position="355"/>
        <end position="380"/>
    </location>
</feature>
<dbReference type="AlphaFoldDB" id="A0A8G1RHB1"/>
<sequence length="456" mass="50833">MRSDTDGNRSSRVTSSSFTEQGHHYPQPISEWHKWAIVWIVCTGSMWVTCTSSIYTTTYTQMNAELTSTSFISTLGLSSFVLGIALGPLLTGPLSEAYGRRPMYLISRSLFIVWMIPSVVTIHMALIIVSRLVQGLAGGTFLAVAGGTVRDLFSPNEIQKPMVIVSCAPFIGPSLGPLVGGFINYYLHWRWTYYVVLIWSLLLLIAIIVSALETNSLVKPRNKRAKLDSNLGNERPTAQLGTAPRSTGRLLVQSLVRPFQLLFFEPMSFPLVFRTTHGMNFWQIGLTFLGIITGMLMGAASNPLWIKIRERLIQRHQEDGSGEPEYRLPPAILGSILIPADLFCFGWTIYPSFHWILPIMGSAVFGCGMVLTFIGIFTFLVDAYPQYAASALAANGFARCSFAAAFPLFGVQMYEKLGYQWATSLLAFLMVFMMPLPWLFFKHGKMLRKNSRFGPP</sequence>
<evidence type="ECO:0000256" key="5">
    <source>
        <dbReference type="ARBA" id="ARBA00023136"/>
    </source>
</evidence>
<feature type="transmembrane region" description="Helical" evidence="7">
    <location>
        <begin position="110"/>
        <end position="129"/>
    </location>
</feature>
<feature type="transmembrane region" description="Helical" evidence="7">
    <location>
        <begin position="35"/>
        <end position="56"/>
    </location>
</feature>
<dbReference type="Proteomes" id="UP000249789">
    <property type="component" value="Unassembled WGS sequence"/>
</dbReference>
<evidence type="ECO:0000256" key="4">
    <source>
        <dbReference type="ARBA" id="ARBA00022989"/>
    </source>
</evidence>
<feature type="transmembrane region" description="Helical" evidence="7">
    <location>
        <begin position="326"/>
        <end position="349"/>
    </location>
</feature>
<evidence type="ECO:0000256" key="7">
    <source>
        <dbReference type="SAM" id="Phobius"/>
    </source>
</evidence>
<reference evidence="9 10" key="1">
    <citation type="submission" date="2018-02" db="EMBL/GenBank/DDBJ databases">
        <title>The genomes of Aspergillus section Nigri reveals drivers in fungal speciation.</title>
        <authorList>
            <consortium name="DOE Joint Genome Institute"/>
            <person name="Vesth T.C."/>
            <person name="Nybo J."/>
            <person name="Theobald S."/>
            <person name="Brandl J."/>
            <person name="Frisvad J.C."/>
            <person name="Nielsen K.F."/>
            <person name="Lyhne E.K."/>
            <person name="Kogle M.E."/>
            <person name="Kuo A."/>
            <person name="Riley R."/>
            <person name="Clum A."/>
            <person name="Nolan M."/>
            <person name="Lipzen A."/>
            <person name="Salamov A."/>
            <person name="Henrissat B."/>
            <person name="Wiebenga A."/>
            <person name="De vries R.P."/>
            <person name="Grigoriev I.V."/>
            <person name="Mortensen U.H."/>
            <person name="Andersen M.R."/>
            <person name="Baker S.E."/>
        </authorList>
    </citation>
    <scope>NUCLEOTIDE SEQUENCE [LARGE SCALE GENOMIC DNA]</scope>
    <source>
        <strain evidence="9 10">CBS 313.89</strain>
    </source>
</reference>
<dbReference type="VEuPathDB" id="FungiDB:BO72DRAFT_473221"/>
<dbReference type="GeneID" id="63864519"/>
<feature type="transmembrane region" description="Helical" evidence="7">
    <location>
        <begin position="193"/>
        <end position="212"/>
    </location>
</feature>
<comment type="subcellular location">
    <subcellularLocation>
        <location evidence="1">Cell membrane</location>
        <topology evidence="1">Multi-pass membrane protein</topology>
    </subcellularLocation>
</comment>
<keyword evidence="10" id="KW-1185">Reference proteome</keyword>
<dbReference type="OrthoDB" id="3561359at2759"/>
<organism evidence="9 10">
    <name type="scientific">Aspergillus fijiensis CBS 313.89</name>
    <dbReference type="NCBI Taxonomy" id="1448319"/>
    <lineage>
        <taxon>Eukaryota</taxon>
        <taxon>Fungi</taxon>
        <taxon>Dikarya</taxon>
        <taxon>Ascomycota</taxon>
        <taxon>Pezizomycotina</taxon>
        <taxon>Eurotiomycetes</taxon>
        <taxon>Eurotiomycetidae</taxon>
        <taxon>Eurotiales</taxon>
        <taxon>Aspergillaceae</taxon>
        <taxon>Aspergillus</taxon>
    </lineage>
</organism>
<dbReference type="GO" id="GO:0022857">
    <property type="term" value="F:transmembrane transporter activity"/>
    <property type="evidence" value="ECO:0007669"/>
    <property type="project" value="InterPro"/>
</dbReference>
<feature type="region of interest" description="Disordered" evidence="6">
    <location>
        <begin position="1"/>
        <end position="23"/>
    </location>
</feature>
<evidence type="ECO:0000256" key="6">
    <source>
        <dbReference type="SAM" id="MobiDB-lite"/>
    </source>
</evidence>
<dbReference type="Gene3D" id="1.20.1250.20">
    <property type="entry name" value="MFS general substrate transporter like domains"/>
    <property type="match status" value="1"/>
</dbReference>
<gene>
    <name evidence="9" type="ORF">BO72DRAFT_473221</name>
</gene>
<feature type="compositionally biased region" description="Polar residues" evidence="6">
    <location>
        <begin position="10"/>
        <end position="20"/>
    </location>
</feature>
<dbReference type="InterPro" id="IPR005829">
    <property type="entry name" value="Sugar_transporter_CS"/>
</dbReference>
<comment type="similarity">
    <text evidence="2">Belongs to the major facilitator superfamily.</text>
</comment>
<feature type="transmembrane region" description="Helical" evidence="7">
    <location>
        <begin position="387"/>
        <end position="409"/>
    </location>
</feature>
<evidence type="ECO:0000313" key="10">
    <source>
        <dbReference type="Proteomes" id="UP000249789"/>
    </source>
</evidence>
<dbReference type="PRINTS" id="PR01036">
    <property type="entry name" value="TCRTETB"/>
</dbReference>
<dbReference type="FunFam" id="1.20.1250.20:FF:000082">
    <property type="entry name" value="MFS multidrug transporter, putative"/>
    <property type="match status" value="1"/>
</dbReference>
<feature type="transmembrane region" description="Helical" evidence="7">
    <location>
        <begin position="421"/>
        <end position="441"/>
    </location>
</feature>
<evidence type="ECO:0000259" key="8">
    <source>
        <dbReference type="PROSITE" id="PS50850"/>
    </source>
</evidence>
<dbReference type="PROSITE" id="PS00216">
    <property type="entry name" value="SUGAR_TRANSPORT_1"/>
    <property type="match status" value="1"/>
</dbReference>
<evidence type="ECO:0000313" key="9">
    <source>
        <dbReference type="EMBL" id="RAK71471.1"/>
    </source>
</evidence>
<keyword evidence="4 7" id="KW-1133">Transmembrane helix</keyword>
<name>A0A8G1RHB1_9EURO</name>
<dbReference type="Pfam" id="PF07690">
    <property type="entry name" value="MFS_1"/>
    <property type="match status" value="1"/>
</dbReference>
<protein>
    <submittedName>
        <fullName evidence="9">Bicyclomycin resistance protein</fullName>
    </submittedName>
</protein>
<feature type="transmembrane region" description="Helical" evidence="7">
    <location>
        <begin position="68"/>
        <end position="90"/>
    </location>
</feature>
<dbReference type="SUPFAM" id="SSF103473">
    <property type="entry name" value="MFS general substrate transporter"/>
    <property type="match status" value="1"/>
</dbReference>
<accession>A0A8G1RHB1</accession>
<dbReference type="PROSITE" id="PS50850">
    <property type="entry name" value="MFS"/>
    <property type="match status" value="1"/>
</dbReference>
<dbReference type="InterPro" id="IPR011701">
    <property type="entry name" value="MFS"/>
</dbReference>
<keyword evidence="3 7" id="KW-0812">Transmembrane</keyword>
<dbReference type="GO" id="GO:0140115">
    <property type="term" value="P:export across plasma membrane"/>
    <property type="evidence" value="ECO:0007669"/>
    <property type="project" value="UniProtKB-ARBA"/>
</dbReference>
<dbReference type="PANTHER" id="PTHR23502:SF7">
    <property type="entry name" value="DRUG_PROTON ANTIPORTER YHK8-RELATED"/>
    <property type="match status" value="1"/>
</dbReference>
<feature type="domain" description="Major facilitator superfamily (MFS) profile" evidence="8">
    <location>
        <begin position="37"/>
        <end position="445"/>
    </location>
</feature>
<feature type="transmembrane region" description="Helical" evidence="7">
    <location>
        <begin position="281"/>
        <end position="305"/>
    </location>
</feature>
<dbReference type="GO" id="GO:0042908">
    <property type="term" value="P:xenobiotic transport"/>
    <property type="evidence" value="ECO:0007669"/>
    <property type="project" value="UniProtKB-ARBA"/>
</dbReference>
<evidence type="ECO:0000256" key="2">
    <source>
        <dbReference type="ARBA" id="ARBA00008335"/>
    </source>
</evidence>
<dbReference type="PANTHER" id="PTHR23502">
    <property type="entry name" value="MAJOR FACILITATOR SUPERFAMILY"/>
    <property type="match status" value="1"/>
</dbReference>
<keyword evidence="5 7" id="KW-0472">Membrane</keyword>
<proteinExistence type="inferred from homology"/>
<dbReference type="InterPro" id="IPR036259">
    <property type="entry name" value="MFS_trans_sf"/>
</dbReference>